<accession>F4HFX1</accession>
<evidence type="ECO:0000313" key="2">
    <source>
        <dbReference type="EMBL" id="AEC18538.1"/>
    </source>
</evidence>
<dbReference type="EMBL" id="CP002668">
    <property type="protein sequence ID" value="AEC18538.1"/>
    <property type="molecule type" value="Genomic_DNA"/>
</dbReference>
<keyword evidence="2" id="KW-0614">Plasmid</keyword>
<keyword evidence="1" id="KW-0472">Membrane</keyword>
<name>F4HFX1_GALAU</name>
<dbReference type="AlphaFoldDB" id="F4HFX1"/>
<proteinExistence type="predicted"/>
<dbReference type="Proteomes" id="UP000006908">
    <property type="component" value="Plasmid pUMN179"/>
</dbReference>
<reference evidence="2 3" key="1">
    <citation type="journal article" date="2011" name="J. Bacteriol.">
        <title>Complete genome sequence of Gallibacterium anatis strain UMN179, isolated from a laying hen with peritonitis.</title>
        <authorList>
            <person name="Johnson T.J."/>
            <person name="Fernandez-Alarcon C."/>
            <person name="Bojesen A.M."/>
            <person name="Nolan L.K."/>
            <person name="Trampel D.W."/>
            <person name="Seemann T."/>
        </authorList>
    </citation>
    <scope>NUCLEOTIDE SEQUENCE [LARGE SCALE GENOMIC DNA]</scope>
    <source>
        <strain evidence="3">UMN179</strain>
        <plasmid evidence="2 3">pUMN179</plasmid>
    </source>
</reference>
<feature type="transmembrane region" description="Helical" evidence="1">
    <location>
        <begin position="12"/>
        <end position="33"/>
    </location>
</feature>
<feature type="transmembrane region" description="Helical" evidence="1">
    <location>
        <begin position="83"/>
        <end position="102"/>
    </location>
</feature>
<protein>
    <submittedName>
        <fullName evidence="2">Uncharacterized protein</fullName>
    </submittedName>
</protein>
<dbReference type="KEGG" id="gan:UMN179_p00004"/>
<feature type="transmembrane region" description="Helical" evidence="1">
    <location>
        <begin position="53"/>
        <end position="71"/>
    </location>
</feature>
<keyword evidence="1" id="KW-1133">Transmembrane helix</keyword>
<gene>
    <name evidence="2" type="ordered locus">UMN179_p00004</name>
</gene>
<evidence type="ECO:0000256" key="1">
    <source>
        <dbReference type="SAM" id="Phobius"/>
    </source>
</evidence>
<dbReference type="HOGENOM" id="CLU_2287458_0_0_6"/>
<geneLocation type="plasmid" evidence="2 3">
    <name>pUMN179</name>
</geneLocation>
<sequence length="103" mass="12254">MAKIKQKLLQGFKFFSKFIVWLIAIHILLALLMYFFPGTELRDFVQNNRSGLLLWRICLYSAGLFLILKISKTSEYWKQQMKRSLVQFFVLISVIEFISFISH</sequence>
<keyword evidence="1" id="KW-0812">Transmembrane</keyword>
<evidence type="ECO:0000313" key="3">
    <source>
        <dbReference type="Proteomes" id="UP000006908"/>
    </source>
</evidence>
<organism evidence="2 3">
    <name type="scientific">Gallibacterium anatis (strain UMN179)</name>
    <name type="common">Pasteurella anatis</name>
    <dbReference type="NCBI Taxonomy" id="1005058"/>
    <lineage>
        <taxon>Bacteria</taxon>
        <taxon>Pseudomonadati</taxon>
        <taxon>Pseudomonadota</taxon>
        <taxon>Gammaproteobacteria</taxon>
        <taxon>Pasteurellales</taxon>
        <taxon>Pasteurellaceae</taxon>
        <taxon>Gallibacterium</taxon>
    </lineage>
</organism>